<dbReference type="PANTHER" id="PTHR13847:SF287">
    <property type="entry name" value="FAD-DEPENDENT OXIDOREDUCTASE DOMAIN-CONTAINING PROTEIN 1"/>
    <property type="match status" value="1"/>
</dbReference>
<dbReference type="GO" id="GO:0005737">
    <property type="term" value="C:cytoplasm"/>
    <property type="evidence" value="ECO:0007669"/>
    <property type="project" value="TreeGrafter"/>
</dbReference>
<evidence type="ECO:0000313" key="3">
    <source>
        <dbReference type="EMBL" id="SDJ17960.1"/>
    </source>
</evidence>
<dbReference type="EMBL" id="FNEB01000009">
    <property type="protein sequence ID" value="SDJ17960.1"/>
    <property type="molecule type" value="Genomic_DNA"/>
</dbReference>
<dbReference type="RefSeq" id="WP_090029803.1">
    <property type="nucleotide sequence ID" value="NZ_FNEB01000009.1"/>
</dbReference>
<dbReference type="Gene3D" id="3.30.9.10">
    <property type="entry name" value="D-Amino Acid Oxidase, subunit A, domain 2"/>
    <property type="match status" value="1"/>
</dbReference>
<dbReference type="SUPFAM" id="SSF51905">
    <property type="entry name" value="FAD/NAD(P)-binding domain"/>
    <property type="match status" value="1"/>
</dbReference>
<name>A0A1G8RNJ3_9RHOB</name>
<keyword evidence="1" id="KW-0560">Oxidoreductase</keyword>
<dbReference type="PANTHER" id="PTHR13847">
    <property type="entry name" value="SARCOSINE DEHYDROGENASE-RELATED"/>
    <property type="match status" value="1"/>
</dbReference>
<organism evidence="3 4">
    <name type="scientific">Lutimaribacter saemankumensis</name>
    <dbReference type="NCBI Taxonomy" id="490829"/>
    <lineage>
        <taxon>Bacteria</taxon>
        <taxon>Pseudomonadati</taxon>
        <taxon>Pseudomonadota</taxon>
        <taxon>Alphaproteobacteria</taxon>
        <taxon>Rhodobacterales</taxon>
        <taxon>Roseobacteraceae</taxon>
        <taxon>Lutimaribacter</taxon>
    </lineage>
</organism>
<dbReference type="InterPro" id="IPR036188">
    <property type="entry name" value="FAD/NAD-bd_sf"/>
</dbReference>
<dbReference type="GO" id="GO:0016491">
    <property type="term" value="F:oxidoreductase activity"/>
    <property type="evidence" value="ECO:0007669"/>
    <property type="project" value="UniProtKB-KW"/>
</dbReference>
<evidence type="ECO:0000256" key="1">
    <source>
        <dbReference type="ARBA" id="ARBA00023002"/>
    </source>
</evidence>
<dbReference type="Proteomes" id="UP000199340">
    <property type="component" value="Unassembled WGS sequence"/>
</dbReference>
<dbReference type="OrthoDB" id="7421214at2"/>
<dbReference type="STRING" id="490829.SAMN05421850_109178"/>
<accession>A0A1G8RNJ3</accession>
<reference evidence="3 4" key="1">
    <citation type="submission" date="2016-10" db="EMBL/GenBank/DDBJ databases">
        <authorList>
            <person name="de Groot N.N."/>
        </authorList>
    </citation>
    <scope>NUCLEOTIDE SEQUENCE [LARGE SCALE GENOMIC DNA]</scope>
    <source>
        <strain evidence="3 4">DSM 28010</strain>
    </source>
</reference>
<dbReference type="AlphaFoldDB" id="A0A1G8RNJ3"/>
<feature type="domain" description="FAD dependent oxidoreductase" evidence="2">
    <location>
        <begin position="9"/>
        <end position="349"/>
    </location>
</feature>
<keyword evidence="4" id="KW-1185">Reference proteome</keyword>
<protein>
    <submittedName>
        <fullName evidence="3">D-arginine dehydrogenase</fullName>
    </submittedName>
</protein>
<evidence type="ECO:0000259" key="2">
    <source>
        <dbReference type="Pfam" id="PF01266"/>
    </source>
</evidence>
<evidence type="ECO:0000313" key="4">
    <source>
        <dbReference type="Proteomes" id="UP000199340"/>
    </source>
</evidence>
<gene>
    <name evidence="3" type="ORF">SAMN05421850_109178</name>
</gene>
<proteinExistence type="predicted"/>
<dbReference type="Gene3D" id="3.50.50.60">
    <property type="entry name" value="FAD/NAD(P)-binding domain"/>
    <property type="match status" value="1"/>
</dbReference>
<dbReference type="Pfam" id="PF01266">
    <property type="entry name" value="DAO"/>
    <property type="match status" value="1"/>
</dbReference>
<sequence>MAQGGEQADYIVIGAGMAGASVAAELSRHARVILVEREPQPGYHTTGRSAALFTMAYGPAVIRALSRASHDFFRGVGPGDPPGDLIRRRGVLFVARDDQASELAALQGELGDAVEPVSATMARDLVPLLRPGYATAALFDRHAADIEVHGLHQHYLKSFRARRGALHLKSEVVGLSRVGGDWLVETRDAALRAPVVINAAGAWADELARMAGLAPLGLRPLRRTALLVTPPGGITPDPWPMVVDVAEKFYLKPDAGNLLISPADETPSPPCDAQPEELDVAICVDRIETAFSIEVRRIEHKWAGLRNFLPDGNPAVGYDQDAPGFFWLAGQGGYGIQTAPAMARAAAALARGVDLPGDIQDQGVTPGALSPARAGLAA</sequence>
<dbReference type="InterPro" id="IPR006076">
    <property type="entry name" value="FAD-dep_OxRdtase"/>
</dbReference>